<evidence type="ECO:0000256" key="4">
    <source>
        <dbReference type="ARBA" id="ARBA00022553"/>
    </source>
</evidence>
<comment type="similarity">
    <text evidence="2">Belongs to the CKAP2 family.</text>
</comment>
<dbReference type="GO" id="GO:0007026">
    <property type="term" value="P:negative regulation of microtubule depolymerization"/>
    <property type="evidence" value="ECO:0007669"/>
    <property type="project" value="TreeGrafter"/>
</dbReference>
<protein>
    <recommendedName>
        <fullName evidence="6">Cytoskeleton-associated protein 2 C-terminal domain-containing protein</fullName>
    </recommendedName>
</protein>
<name>A0A8D0GB31_SPHPU</name>
<evidence type="ECO:0000259" key="6">
    <source>
        <dbReference type="Pfam" id="PF15297"/>
    </source>
</evidence>
<dbReference type="GO" id="GO:0015630">
    <property type="term" value="C:microtubule cytoskeleton"/>
    <property type="evidence" value="ECO:0007669"/>
    <property type="project" value="TreeGrafter"/>
</dbReference>
<dbReference type="Ensembl" id="ENSSPUT00000004284.1">
    <property type="protein sequence ID" value="ENSSPUP00000004032.1"/>
    <property type="gene ID" value="ENSSPUG00000003114.1"/>
</dbReference>
<dbReference type="PANTHER" id="PTHR16076:SF8">
    <property type="entry name" value="CYTOSKELETON-ASSOCIATED PROTEIN 2"/>
    <property type="match status" value="1"/>
</dbReference>
<dbReference type="InterPro" id="IPR029197">
    <property type="entry name" value="CKAP2_C"/>
</dbReference>
<keyword evidence="4" id="KW-0597">Phosphoprotein</keyword>
<dbReference type="AlphaFoldDB" id="A0A8D0GB31"/>
<keyword evidence="3" id="KW-0963">Cytoplasm</keyword>
<dbReference type="Pfam" id="PF15297">
    <property type="entry name" value="CKAP2_C"/>
    <property type="match status" value="1"/>
</dbReference>
<evidence type="ECO:0000256" key="5">
    <source>
        <dbReference type="ARBA" id="ARBA00023212"/>
    </source>
</evidence>
<reference evidence="7" key="1">
    <citation type="submission" date="2025-08" db="UniProtKB">
        <authorList>
            <consortium name="Ensembl"/>
        </authorList>
    </citation>
    <scope>IDENTIFICATION</scope>
</reference>
<evidence type="ECO:0000256" key="2">
    <source>
        <dbReference type="ARBA" id="ARBA00009468"/>
    </source>
</evidence>
<accession>A0A8D0GB31</accession>
<evidence type="ECO:0000256" key="3">
    <source>
        <dbReference type="ARBA" id="ARBA00022490"/>
    </source>
</evidence>
<evidence type="ECO:0000256" key="1">
    <source>
        <dbReference type="ARBA" id="ARBA00004245"/>
    </source>
</evidence>
<dbReference type="PANTHER" id="PTHR16076">
    <property type="entry name" value="CYTOSKELETON ASSOCIATED PROTEIN 2-RELATED"/>
    <property type="match status" value="1"/>
</dbReference>
<proteinExistence type="inferred from homology"/>
<comment type="subcellular location">
    <subcellularLocation>
        <location evidence="1">Cytoplasm</location>
        <location evidence="1">Cytoskeleton</location>
    </subcellularLocation>
</comment>
<sequence length="109" mass="12290">WKSSKSEREALQETPEELVDSFWATIAEEDEQGLYSGTINKALAECLQLIEKDYPGDEIHSTLEQLIQKVPDAKKLAKYWVCRVRLGQLGPIEKIIAIYEEAILAGAQV</sequence>
<evidence type="ECO:0000313" key="8">
    <source>
        <dbReference type="Proteomes" id="UP000694392"/>
    </source>
</evidence>
<dbReference type="GeneTree" id="ENSGT00530000063691"/>
<keyword evidence="5" id="KW-0206">Cytoskeleton</keyword>
<organism evidence="7 8">
    <name type="scientific">Sphenodon punctatus</name>
    <name type="common">Tuatara</name>
    <name type="synonym">Hatteria punctata</name>
    <dbReference type="NCBI Taxonomy" id="8508"/>
    <lineage>
        <taxon>Eukaryota</taxon>
        <taxon>Metazoa</taxon>
        <taxon>Chordata</taxon>
        <taxon>Craniata</taxon>
        <taxon>Vertebrata</taxon>
        <taxon>Euteleostomi</taxon>
        <taxon>Lepidosauria</taxon>
        <taxon>Sphenodontia</taxon>
        <taxon>Sphenodontidae</taxon>
        <taxon>Sphenodon</taxon>
    </lineage>
</organism>
<dbReference type="InterPro" id="IPR026165">
    <property type="entry name" value="CKAP2_fam"/>
</dbReference>
<dbReference type="Proteomes" id="UP000694392">
    <property type="component" value="Unplaced"/>
</dbReference>
<evidence type="ECO:0000313" key="7">
    <source>
        <dbReference type="Ensembl" id="ENSSPUP00000004032.1"/>
    </source>
</evidence>
<reference evidence="7" key="2">
    <citation type="submission" date="2025-09" db="UniProtKB">
        <authorList>
            <consortium name="Ensembl"/>
        </authorList>
    </citation>
    <scope>IDENTIFICATION</scope>
</reference>
<feature type="domain" description="Cytoskeleton-associated protein 2 C-terminal" evidence="6">
    <location>
        <begin position="10"/>
        <end position="108"/>
    </location>
</feature>
<keyword evidence="8" id="KW-1185">Reference proteome</keyword>